<proteinExistence type="predicted"/>
<gene>
    <name evidence="1" type="ORF">HPB50_010144</name>
</gene>
<evidence type="ECO:0000313" key="1">
    <source>
        <dbReference type="EMBL" id="KAH6932829.1"/>
    </source>
</evidence>
<dbReference type="Proteomes" id="UP000821845">
    <property type="component" value="Chromosome 4"/>
</dbReference>
<sequence>MQESQAQQGKMATSSFQCKPPEEFTFTNPSEWRQRKQPFEGPRIVSGLAWKCSVEQVYALVYFTSDKTEDIVASFKFTDEKKNSYSDVLKAFENLIVLSKNVVYKTTTFFKGEQREGEGTGCEWTAGETKLLLDYYHQYFSQIGPMKKFRNKKLMFARIAANITEVTGIPKTGEQCCSRYKTVMRRKRSAAAHNNKSGNSPSDVPYEDEIAKIRWLDDSLEPEELRDSSGIVSMKRPQSQASTSQESSQDLTSQESVSQGRGSTTTKEPEPKKPKLSGSRMLEMQHFFEEMSKLQQEKEKKRTERENERLKRHQERQKYRERVREEKAKQHEEKMKLLSRFLGLEDV</sequence>
<dbReference type="EMBL" id="CM023484">
    <property type="protein sequence ID" value="KAH6932829.1"/>
    <property type="molecule type" value="Genomic_DNA"/>
</dbReference>
<accession>A0ACB7SJI9</accession>
<reference evidence="1" key="1">
    <citation type="submission" date="2020-05" db="EMBL/GenBank/DDBJ databases">
        <title>Large-scale comparative analyses of tick genomes elucidate their genetic diversity and vector capacities.</title>
        <authorList>
            <person name="Jia N."/>
            <person name="Wang J."/>
            <person name="Shi W."/>
            <person name="Du L."/>
            <person name="Sun Y."/>
            <person name="Zhan W."/>
            <person name="Jiang J."/>
            <person name="Wang Q."/>
            <person name="Zhang B."/>
            <person name="Ji P."/>
            <person name="Sakyi L.B."/>
            <person name="Cui X."/>
            <person name="Yuan T."/>
            <person name="Jiang B."/>
            <person name="Yang W."/>
            <person name="Lam T.T.-Y."/>
            <person name="Chang Q."/>
            <person name="Ding S."/>
            <person name="Wang X."/>
            <person name="Zhu J."/>
            <person name="Ruan X."/>
            <person name="Zhao L."/>
            <person name="Wei J."/>
            <person name="Que T."/>
            <person name="Du C."/>
            <person name="Cheng J."/>
            <person name="Dai P."/>
            <person name="Han X."/>
            <person name="Huang E."/>
            <person name="Gao Y."/>
            <person name="Liu J."/>
            <person name="Shao H."/>
            <person name="Ye R."/>
            <person name="Li L."/>
            <person name="Wei W."/>
            <person name="Wang X."/>
            <person name="Wang C."/>
            <person name="Yang T."/>
            <person name="Huo Q."/>
            <person name="Li W."/>
            <person name="Guo W."/>
            <person name="Chen H."/>
            <person name="Zhou L."/>
            <person name="Ni X."/>
            <person name="Tian J."/>
            <person name="Zhou Y."/>
            <person name="Sheng Y."/>
            <person name="Liu T."/>
            <person name="Pan Y."/>
            <person name="Xia L."/>
            <person name="Li J."/>
            <person name="Zhao F."/>
            <person name="Cao W."/>
        </authorList>
    </citation>
    <scope>NUCLEOTIDE SEQUENCE</scope>
    <source>
        <strain evidence="1">Hyas-2018</strain>
    </source>
</reference>
<evidence type="ECO:0000313" key="2">
    <source>
        <dbReference type="Proteomes" id="UP000821845"/>
    </source>
</evidence>
<keyword evidence="2" id="KW-1185">Reference proteome</keyword>
<organism evidence="1 2">
    <name type="scientific">Hyalomma asiaticum</name>
    <name type="common">Tick</name>
    <dbReference type="NCBI Taxonomy" id="266040"/>
    <lineage>
        <taxon>Eukaryota</taxon>
        <taxon>Metazoa</taxon>
        <taxon>Ecdysozoa</taxon>
        <taxon>Arthropoda</taxon>
        <taxon>Chelicerata</taxon>
        <taxon>Arachnida</taxon>
        <taxon>Acari</taxon>
        <taxon>Parasitiformes</taxon>
        <taxon>Ixodida</taxon>
        <taxon>Ixodoidea</taxon>
        <taxon>Ixodidae</taxon>
        <taxon>Hyalomminae</taxon>
        <taxon>Hyalomma</taxon>
    </lineage>
</organism>
<comment type="caution">
    <text evidence="1">The sequence shown here is derived from an EMBL/GenBank/DDBJ whole genome shotgun (WGS) entry which is preliminary data.</text>
</comment>
<name>A0ACB7SJI9_HYAAI</name>
<protein>
    <submittedName>
        <fullName evidence="1">Uncharacterized protein</fullName>
    </submittedName>
</protein>